<feature type="region of interest" description="Disordered" evidence="1">
    <location>
        <begin position="1"/>
        <end position="24"/>
    </location>
</feature>
<dbReference type="AlphaFoldDB" id="C6BSY3"/>
<protein>
    <submittedName>
        <fullName evidence="2">Uncharacterized protein</fullName>
    </submittedName>
</protein>
<keyword evidence="3" id="KW-1185">Reference proteome</keyword>
<dbReference type="HOGENOM" id="CLU_2733449_0_0_7"/>
<sequence length="73" mass="7837">MDDIALATPVEGGVQDTSIEPWQPSGRLAEIPDAIPDSIDAASLHLHAEEQQRLVDQAIHSLTGKGNLIDRIV</sequence>
<dbReference type="eggNOG" id="ENOG5031KFE">
    <property type="taxonomic scope" value="Bacteria"/>
</dbReference>
<reference evidence="2 3" key="1">
    <citation type="submission" date="2009-06" db="EMBL/GenBank/DDBJ databases">
        <title>Complete sequence of Desulfovibrio salexigens DSM 2638.</title>
        <authorList>
            <consortium name="US DOE Joint Genome Institute"/>
            <person name="Lucas S."/>
            <person name="Copeland A."/>
            <person name="Lapidus A."/>
            <person name="Glavina del Rio T."/>
            <person name="Tice H."/>
            <person name="Bruce D."/>
            <person name="Goodwin L."/>
            <person name="Pitluck S."/>
            <person name="Munk A.C."/>
            <person name="Brettin T."/>
            <person name="Detter J.C."/>
            <person name="Han C."/>
            <person name="Tapia R."/>
            <person name="Larimer F."/>
            <person name="Land M."/>
            <person name="Hauser L."/>
            <person name="Kyrpides N."/>
            <person name="Anderson I."/>
            <person name="Wall J.D."/>
            <person name="Arkin A.P."/>
            <person name="Dehal P."/>
            <person name="Chivian D."/>
            <person name="Giles B."/>
            <person name="Hazen T.C."/>
        </authorList>
    </citation>
    <scope>NUCLEOTIDE SEQUENCE [LARGE SCALE GENOMIC DNA]</scope>
    <source>
        <strain evidence="3">ATCC 14822 / DSM 2638 / NCIMB 8403 / VKM B-1763</strain>
    </source>
</reference>
<dbReference type="STRING" id="526222.Desal_1625"/>
<proteinExistence type="predicted"/>
<evidence type="ECO:0000313" key="3">
    <source>
        <dbReference type="Proteomes" id="UP000002601"/>
    </source>
</evidence>
<accession>C6BSY3</accession>
<evidence type="ECO:0000256" key="1">
    <source>
        <dbReference type="SAM" id="MobiDB-lite"/>
    </source>
</evidence>
<gene>
    <name evidence="2" type="ordered locus">Desal_1625</name>
</gene>
<dbReference type="RefSeq" id="WP_015851503.1">
    <property type="nucleotide sequence ID" value="NC_012881.1"/>
</dbReference>
<evidence type="ECO:0000313" key="2">
    <source>
        <dbReference type="EMBL" id="ACS79687.1"/>
    </source>
</evidence>
<dbReference type="EMBL" id="CP001649">
    <property type="protein sequence ID" value="ACS79687.1"/>
    <property type="molecule type" value="Genomic_DNA"/>
</dbReference>
<dbReference type="OrthoDB" id="5460439at2"/>
<name>C6BSY3_MARSD</name>
<dbReference type="KEGG" id="dsa:Desal_1625"/>
<dbReference type="Proteomes" id="UP000002601">
    <property type="component" value="Chromosome"/>
</dbReference>
<organism evidence="2 3">
    <name type="scientific">Maridesulfovibrio salexigens (strain ATCC 14822 / DSM 2638 / NCIMB 8403 / VKM B-1763)</name>
    <name type="common">Desulfovibrio salexigens</name>
    <dbReference type="NCBI Taxonomy" id="526222"/>
    <lineage>
        <taxon>Bacteria</taxon>
        <taxon>Pseudomonadati</taxon>
        <taxon>Thermodesulfobacteriota</taxon>
        <taxon>Desulfovibrionia</taxon>
        <taxon>Desulfovibrionales</taxon>
        <taxon>Desulfovibrionaceae</taxon>
        <taxon>Maridesulfovibrio</taxon>
    </lineage>
</organism>